<gene>
    <name evidence="1" type="ORF">AVDCRST_MAG14-2022</name>
</gene>
<name>A0A6J4QY45_9ACTN</name>
<dbReference type="EMBL" id="CADCVG010000084">
    <property type="protein sequence ID" value="CAA9458376.1"/>
    <property type="molecule type" value="Genomic_DNA"/>
</dbReference>
<reference evidence="1" key="1">
    <citation type="submission" date="2020-02" db="EMBL/GenBank/DDBJ databases">
        <authorList>
            <person name="Meier V. D."/>
        </authorList>
    </citation>
    <scope>NUCLEOTIDE SEQUENCE</scope>
    <source>
        <strain evidence="1">AVDCRST_MAG14</strain>
    </source>
</reference>
<protein>
    <submittedName>
        <fullName evidence="1">Uncharacterized protein</fullName>
    </submittedName>
</protein>
<sequence length="131" mass="14628">MVVRDSDGGVISRSPLPDSGEFQIEYVHSYYNSPATEHFTAGENENFELVMVSSPSEAVLDYYELEGRKEIEGELLRLVLDEPQEFEALPLIGTQRGERTLVVSGERFTLYGEGGARHIVVKVEKDVFTGT</sequence>
<accession>A0A6J4QY45</accession>
<evidence type="ECO:0000313" key="1">
    <source>
        <dbReference type="EMBL" id="CAA9458376.1"/>
    </source>
</evidence>
<dbReference type="AlphaFoldDB" id="A0A6J4QY45"/>
<organism evidence="1">
    <name type="scientific">uncultured Rubrobacteraceae bacterium</name>
    <dbReference type="NCBI Taxonomy" id="349277"/>
    <lineage>
        <taxon>Bacteria</taxon>
        <taxon>Bacillati</taxon>
        <taxon>Actinomycetota</taxon>
        <taxon>Rubrobacteria</taxon>
        <taxon>Rubrobacterales</taxon>
        <taxon>Rubrobacteraceae</taxon>
        <taxon>environmental samples</taxon>
    </lineage>
</organism>
<proteinExistence type="predicted"/>